<reference evidence="1 2" key="1">
    <citation type="submission" date="2022-10" db="EMBL/GenBank/DDBJ databases">
        <title>Luteolibacter arcticus strain CCTCC AB 2014275, whole genome shotgun sequencing project.</title>
        <authorList>
            <person name="Zhao G."/>
            <person name="Shen L."/>
        </authorList>
    </citation>
    <scope>NUCLEOTIDE SEQUENCE [LARGE SCALE GENOMIC DNA]</scope>
    <source>
        <strain evidence="1 2">CCTCC AB 2014275</strain>
    </source>
</reference>
<name>A0ABT3GE16_9BACT</name>
<sequence>MKTAAIILLTIVWLASWTSIALGLSDGLTSANTAPEQVVAALDR</sequence>
<organism evidence="1 2">
    <name type="scientific">Luteolibacter arcticus</name>
    <dbReference type="NCBI Taxonomy" id="1581411"/>
    <lineage>
        <taxon>Bacteria</taxon>
        <taxon>Pseudomonadati</taxon>
        <taxon>Verrucomicrobiota</taxon>
        <taxon>Verrucomicrobiia</taxon>
        <taxon>Verrucomicrobiales</taxon>
        <taxon>Verrucomicrobiaceae</taxon>
        <taxon>Luteolibacter</taxon>
    </lineage>
</organism>
<evidence type="ECO:0000313" key="2">
    <source>
        <dbReference type="Proteomes" id="UP001320876"/>
    </source>
</evidence>
<dbReference type="Proteomes" id="UP001320876">
    <property type="component" value="Unassembled WGS sequence"/>
</dbReference>
<gene>
    <name evidence="1" type="ORF">OKA05_04575</name>
</gene>
<proteinExistence type="predicted"/>
<protein>
    <submittedName>
        <fullName evidence="1">Uncharacterized protein</fullName>
    </submittedName>
</protein>
<dbReference type="EMBL" id="JAPDDT010000001">
    <property type="protein sequence ID" value="MCW1921814.1"/>
    <property type="molecule type" value="Genomic_DNA"/>
</dbReference>
<dbReference type="RefSeq" id="WP_264485923.1">
    <property type="nucleotide sequence ID" value="NZ_JAPDDT010000001.1"/>
</dbReference>
<accession>A0ABT3GE16</accession>
<evidence type="ECO:0000313" key="1">
    <source>
        <dbReference type="EMBL" id="MCW1921814.1"/>
    </source>
</evidence>
<keyword evidence="2" id="KW-1185">Reference proteome</keyword>
<comment type="caution">
    <text evidence="1">The sequence shown here is derived from an EMBL/GenBank/DDBJ whole genome shotgun (WGS) entry which is preliminary data.</text>
</comment>